<gene>
    <name evidence="1" type="ORF">METZ01_LOCUS155168</name>
</gene>
<dbReference type="AlphaFoldDB" id="A0A382ALP5"/>
<protein>
    <submittedName>
        <fullName evidence="1">Uncharacterized protein</fullName>
    </submittedName>
</protein>
<proteinExistence type="predicted"/>
<dbReference type="EMBL" id="UINC01025882">
    <property type="protein sequence ID" value="SVB02314.1"/>
    <property type="molecule type" value="Genomic_DNA"/>
</dbReference>
<sequence>MKKLSVIRFKPKPECFDEFLENVLANSRENRTANPPTHYIMTHGDEIYGVAIRDADVLQEKASKGVEWLDTQRHLLQEWNDVDRHTLPVTGDLVED</sequence>
<organism evidence="1">
    <name type="scientific">marine metagenome</name>
    <dbReference type="NCBI Taxonomy" id="408172"/>
    <lineage>
        <taxon>unclassified sequences</taxon>
        <taxon>metagenomes</taxon>
        <taxon>ecological metagenomes</taxon>
    </lineage>
</organism>
<name>A0A382ALP5_9ZZZZ</name>
<accession>A0A382ALP5</accession>
<reference evidence="1" key="1">
    <citation type="submission" date="2018-05" db="EMBL/GenBank/DDBJ databases">
        <authorList>
            <person name="Lanie J.A."/>
            <person name="Ng W.-L."/>
            <person name="Kazmierczak K.M."/>
            <person name="Andrzejewski T.M."/>
            <person name="Davidsen T.M."/>
            <person name="Wayne K.J."/>
            <person name="Tettelin H."/>
            <person name="Glass J.I."/>
            <person name="Rusch D."/>
            <person name="Podicherti R."/>
            <person name="Tsui H.-C.T."/>
            <person name="Winkler M.E."/>
        </authorList>
    </citation>
    <scope>NUCLEOTIDE SEQUENCE</scope>
</reference>
<evidence type="ECO:0000313" key="1">
    <source>
        <dbReference type="EMBL" id="SVB02314.1"/>
    </source>
</evidence>